<dbReference type="OrthoDB" id="3196337at2"/>
<evidence type="ECO:0000313" key="3">
    <source>
        <dbReference type="EMBL" id="GAB95768.1"/>
    </source>
</evidence>
<dbReference type="eggNOG" id="COG0491">
    <property type="taxonomic scope" value="Bacteria"/>
</dbReference>
<evidence type="ECO:0000313" key="4">
    <source>
        <dbReference type="Proteomes" id="UP000008366"/>
    </source>
</evidence>
<dbReference type="Pfam" id="PF00753">
    <property type="entry name" value="Lactamase_B"/>
    <property type="match status" value="1"/>
</dbReference>
<dbReference type="SUPFAM" id="SSF56281">
    <property type="entry name" value="Metallo-hydrolase/oxidoreductase"/>
    <property type="match status" value="1"/>
</dbReference>
<name>K6VHT5_9MICO</name>
<evidence type="ECO:0000256" key="1">
    <source>
        <dbReference type="SAM" id="MobiDB-lite"/>
    </source>
</evidence>
<feature type="domain" description="Metallo-beta-lactamase" evidence="2">
    <location>
        <begin position="26"/>
        <end position="206"/>
    </location>
</feature>
<dbReference type="EMBL" id="BAHD01000026">
    <property type="protein sequence ID" value="GAB95768.1"/>
    <property type="molecule type" value="Genomic_DNA"/>
</dbReference>
<feature type="region of interest" description="Disordered" evidence="1">
    <location>
        <begin position="310"/>
        <end position="332"/>
    </location>
</feature>
<dbReference type="SMART" id="SM00849">
    <property type="entry name" value="Lactamase_B"/>
    <property type="match status" value="1"/>
</dbReference>
<dbReference type="InterPro" id="IPR001279">
    <property type="entry name" value="Metallo-B-lactamas"/>
</dbReference>
<dbReference type="PANTHER" id="PTHR42951">
    <property type="entry name" value="METALLO-BETA-LACTAMASE DOMAIN-CONTAINING"/>
    <property type="match status" value="1"/>
</dbReference>
<dbReference type="CDD" id="cd06262">
    <property type="entry name" value="metallo-hydrolase-like_MBL-fold"/>
    <property type="match status" value="1"/>
</dbReference>
<evidence type="ECO:0000259" key="2">
    <source>
        <dbReference type="SMART" id="SM00849"/>
    </source>
</evidence>
<dbReference type="Proteomes" id="UP000008366">
    <property type="component" value="Unassembled WGS sequence"/>
</dbReference>
<dbReference type="Gene3D" id="3.60.15.10">
    <property type="entry name" value="Ribonuclease Z/Hydroxyacylglutathione hydrolase-like"/>
    <property type="match status" value="1"/>
</dbReference>
<proteinExistence type="predicted"/>
<sequence length="332" mass="35372">MSPNGAPPPDPRLPTDVVWQQRPFPDANLMLLLGREPALVDSGFVAHAQDTVAWATGQAGRVDLVVNTHWHSDHVGGNGALQAVGARIAAGAPEADAVNRRDPGCCLSEYLDQPVAPYTVEESLSDGQVLRLGDRDWQVVATPGHTPGHLCLWEPEARLLAVGDALSLTDVGWVNLALDGPEAGITAHNSVLRLVDLAPRVILPAHGPIPPDASATLAAAQRRAQRLVDDPDGAVWYGARRIFGYALMIRGGIPEAEVEAYLVARQWLVDGARLLRRTPEDLAGELLTSMLDAGAIVRRDGRVHAAAEHRPVAPGSLPTGFPRSWPPAAEPD</sequence>
<dbReference type="AlphaFoldDB" id="K6VHT5"/>
<dbReference type="STRING" id="1184609.KILIM_026_00390"/>
<accession>K6VHT5</accession>
<gene>
    <name evidence="3" type="ORF">KILIM_026_00390</name>
</gene>
<reference evidence="3 4" key="1">
    <citation type="submission" date="2012-08" db="EMBL/GenBank/DDBJ databases">
        <title>Whole genome shotgun sequence of Kineosphaera limosa NBRC 100340.</title>
        <authorList>
            <person name="Yoshida I."/>
            <person name="Isaki S."/>
            <person name="Hosoyama A."/>
            <person name="Tsuchikane K."/>
            <person name="Katsumata H."/>
            <person name="Ando Y."/>
            <person name="Ohji S."/>
            <person name="Hamada M."/>
            <person name="Tamura T."/>
            <person name="Yamazoe A."/>
            <person name="Yamazaki S."/>
            <person name="Fujita N."/>
        </authorList>
    </citation>
    <scope>NUCLEOTIDE SEQUENCE [LARGE SCALE GENOMIC DNA]</scope>
    <source>
        <strain evidence="3 4">NBRC 100340</strain>
    </source>
</reference>
<organism evidence="3 4">
    <name type="scientific">Kineosphaera limosa NBRC 100340</name>
    <dbReference type="NCBI Taxonomy" id="1184609"/>
    <lineage>
        <taxon>Bacteria</taxon>
        <taxon>Bacillati</taxon>
        <taxon>Actinomycetota</taxon>
        <taxon>Actinomycetes</taxon>
        <taxon>Micrococcales</taxon>
        <taxon>Dermatophilaceae</taxon>
        <taxon>Kineosphaera</taxon>
    </lineage>
</organism>
<comment type="caution">
    <text evidence="3">The sequence shown here is derived from an EMBL/GenBank/DDBJ whole genome shotgun (WGS) entry which is preliminary data.</text>
</comment>
<keyword evidence="4" id="KW-1185">Reference proteome</keyword>
<dbReference type="RefSeq" id="WP_006592300.1">
    <property type="nucleotide sequence ID" value="NZ_BAHD01000026.1"/>
</dbReference>
<dbReference type="InterPro" id="IPR050855">
    <property type="entry name" value="NDM-1-like"/>
</dbReference>
<dbReference type="PANTHER" id="PTHR42951:SF4">
    <property type="entry name" value="ACYL-COENZYME A THIOESTERASE MBLAC2"/>
    <property type="match status" value="1"/>
</dbReference>
<dbReference type="InterPro" id="IPR036866">
    <property type="entry name" value="RibonucZ/Hydroxyglut_hydro"/>
</dbReference>
<protein>
    <recommendedName>
        <fullName evidence="2">Metallo-beta-lactamase domain-containing protein</fullName>
    </recommendedName>
</protein>